<gene>
    <name evidence="1" type="ORF">C2G38_2197095</name>
</gene>
<reference evidence="1 2" key="1">
    <citation type="submission" date="2018-06" db="EMBL/GenBank/DDBJ databases">
        <title>Comparative genomics reveals the genomic features of Rhizophagus irregularis, R. cerebriforme, R. diaphanum and Gigaspora rosea, and their symbiotic lifestyle signature.</title>
        <authorList>
            <person name="Morin E."/>
            <person name="San Clemente H."/>
            <person name="Chen E.C.H."/>
            <person name="De La Providencia I."/>
            <person name="Hainaut M."/>
            <person name="Kuo A."/>
            <person name="Kohler A."/>
            <person name="Murat C."/>
            <person name="Tang N."/>
            <person name="Roy S."/>
            <person name="Loubradou J."/>
            <person name="Henrissat B."/>
            <person name="Grigoriev I.V."/>
            <person name="Corradi N."/>
            <person name="Roux C."/>
            <person name="Martin F.M."/>
        </authorList>
    </citation>
    <scope>NUCLEOTIDE SEQUENCE [LARGE SCALE GENOMIC DNA]</scope>
    <source>
        <strain evidence="1 2">DAOM 194757</strain>
    </source>
</reference>
<keyword evidence="2" id="KW-1185">Reference proteome</keyword>
<name>A0A397UU23_9GLOM</name>
<organism evidence="1 2">
    <name type="scientific">Gigaspora rosea</name>
    <dbReference type="NCBI Taxonomy" id="44941"/>
    <lineage>
        <taxon>Eukaryota</taxon>
        <taxon>Fungi</taxon>
        <taxon>Fungi incertae sedis</taxon>
        <taxon>Mucoromycota</taxon>
        <taxon>Glomeromycotina</taxon>
        <taxon>Glomeromycetes</taxon>
        <taxon>Diversisporales</taxon>
        <taxon>Gigasporaceae</taxon>
        <taxon>Gigaspora</taxon>
    </lineage>
</organism>
<sequence length="204" mass="24250">MQEDIELDISEETTYEEFNRKNKNNYLYLGLKRSFNNLYGPVQKADCLKVSPKYYSENLNKTINENKIRIAELEKHVCNCHNDVDENQKKPCCQRLENVGITLATIYLNKYQNLYKLIYSVSKQNNIDLSFVGYIKKQIDNSKLANYLKENLNKECLYRYNFLKFLEFVNLVDNLLDAKLLKQQIINEIDIFDLYKKTIVKQNQ</sequence>
<comment type="caution">
    <text evidence="1">The sequence shown here is derived from an EMBL/GenBank/DDBJ whole genome shotgun (WGS) entry which is preliminary data.</text>
</comment>
<evidence type="ECO:0000313" key="1">
    <source>
        <dbReference type="EMBL" id="RIB13724.1"/>
    </source>
</evidence>
<dbReference type="Proteomes" id="UP000266673">
    <property type="component" value="Unassembled WGS sequence"/>
</dbReference>
<dbReference type="EMBL" id="QKWP01000897">
    <property type="protein sequence ID" value="RIB13724.1"/>
    <property type="molecule type" value="Genomic_DNA"/>
</dbReference>
<evidence type="ECO:0000313" key="2">
    <source>
        <dbReference type="Proteomes" id="UP000266673"/>
    </source>
</evidence>
<dbReference type="AlphaFoldDB" id="A0A397UU23"/>
<protein>
    <submittedName>
        <fullName evidence="1">Uncharacterized protein</fullName>
    </submittedName>
</protein>
<accession>A0A397UU23</accession>
<dbReference type="OrthoDB" id="2492375at2759"/>
<proteinExistence type="predicted"/>